<comment type="subcellular location">
    <subcellularLocation>
        <location evidence="2">Cytoplasm</location>
    </subcellularLocation>
    <subcellularLocation>
        <location evidence="1">Nucleus</location>
    </subcellularLocation>
</comment>
<dbReference type="Pfam" id="PF04402">
    <property type="entry name" value="SIMPL"/>
    <property type="match status" value="1"/>
</dbReference>
<evidence type="ECO:0000256" key="2">
    <source>
        <dbReference type="ARBA" id="ARBA00004496"/>
    </source>
</evidence>
<keyword evidence="4" id="KW-0963">Cytoplasm</keyword>
<name>A0ABP0EYS2_CLALP</name>
<evidence type="ECO:0000256" key="3">
    <source>
        <dbReference type="ARBA" id="ARBA00005509"/>
    </source>
</evidence>
<dbReference type="InterPro" id="IPR007497">
    <property type="entry name" value="SIMPL/DUF541"/>
</dbReference>
<protein>
    <recommendedName>
        <fullName evidence="8">Interleukin-1 receptor-associated kinase 1-binding protein 1</fullName>
    </recommendedName>
</protein>
<evidence type="ECO:0000256" key="4">
    <source>
        <dbReference type="ARBA" id="ARBA00022490"/>
    </source>
</evidence>
<keyword evidence="7" id="KW-1185">Reference proteome</keyword>
<gene>
    <name evidence="6" type="ORF">CVLEPA_LOCUS2338</name>
</gene>
<organism evidence="6 7">
    <name type="scientific">Clavelina lepadiformis</name>
    <name type="common">Light-bulb sea squirt</name>
    <name type="synonym">Ascidia lepadiformis</name>
    <dbReference type="NCBI Taxonomy" id="159417"/>
    <lineage>
        <taxon>Eukaryota</taxon>
        <taxon>Metazoa</taxon>
        <taxon>Chordata</taxon>
        <taxon>Tunicata</taxon>
        <taxon>Ascidiacea</taxon>
        <taxon>Aplousobranchia</taxon>
        <taxon>Clavelinidae</taxon>
        <taxon>Clavelina</taxon>
    </lineage>
</organism>
<accession>A0ABP0EYS2</accession>
<dbReference type="PANTHER" id="PTHR18842:SF2">
    <property type="entry name" value="INTERLEUKIN-1 RECEPTOR-ASSOCIATED KINASE 1-BINDING PROTEIN 1"/>
    <property type="match status" value="1"/>
</dbReference>
<comment type="similarity">
    <text evidence="3">Belongs to the IRAK1BP1 family.</text>
</comment>
<dbReference type="Gene3D" id="3.30.110.170">
    <property type="entry name" value="Protein of unknown function (DUF541), domain 1"/>
    <property type="match status" value="1"/>
</dbReference>
<dbReference type="Proteomes" id="UP001642483">
    <property type="component" value="Unassembled WGS sequence"/>
</dbReference>
<sequence>MCSKKKISFEPTHIFANLSPQLLRAGDEKQENETEARKVEVSGSAEFILPPDQCILTVLISNKKDKSEEAKASVARRLEYVTQTLYNHGVQKHDTEITKNLSRIGGRGWFNMEAQVDALFHNDLHKCLQLKNLFTEKLDSCVKVLPVVLQHDKQHIEATRKQTCLTALANARQKAAEICKLMGQALGRPIFITENIVREWKGVGSLDANSVTNNAEQSMLTVAEVTSPGPLEIQRKLREQSISIRVDVTATFEIRPKFERDKKRK</sequence>
<dbReference type="EMBL" id="CAWYQH010000001">
    <property type="protein sequence ID" value="CAK8672638.1"/>
    <property type="molecule type" value="Genomic_DNA"/>
</dbReference>
<dbReference type="InterPro" id="IPR030312">
    <property type="entry name" value="IRAK1BP1"/>
</dbReference>
<reference evidence="6 7" key="1">
    <citation type="submission" date="2024-02" db="EMBL/GenBank/DDBJ databases">
        <authorList>
            <person name="Daric V."/>
            <person name="Darras S."/>
        </authorList>
    </citation>
    <scope>NUCLEOTIDE SEQUENCE [LARGE SCALE GENOMIC DNA]</scope>
</reference>
<comment type="caution">
    <text evidence="6">The sequence shown here is derived from an EMBL/GenBank/DDBJ whole genome shotgun (WGS) entry which is preliminary data.</text>
</comment>
<proteinExistence type="inferred from homology"/>
<keyword evidence="5" id="KW-0539">Nucleus</keyword>
<evidence type="ECO:0008006" key="8">
    <source>
        <dbReference type="Google" id="ProtNLM"/>
    </source>
</evidence>
<evidence type="ECO:0000313" key="6">
    <source>
        <dbReference type="EMBL" id="CAK8672638.1"/>
    </source>
</evidence>
<evidence type="ECO:0000313" key="7">
    <source>
        <dbReference type="Proteomes" id="UP001642483"/>
    </source>
</evidence>
<evidence type="ECO:0000256" key="1">
    <source>
        <dbReference type="ARBA" id="ARBA00004123"/>
    </source>
</evidence>
<evidence type="ECO:0000256" key="5">
    <source>
        <dbReference type="ARBA" id="ARBA00023242"/>
    </source>
</evidence>
<dbReference type="PANTHER" id="PTHR18842">
    <property type="entry name" value="INTERLEUKIN-1 RECEPTOR-ASSOCIATED KINASE 1-BINDING PROTEIN 1"/>
    <property type="match status" value="1"/>
</dbReference>